<sequence>MENGRRSLSSGTSHSPRIQRSGSATTAIRTAFSPATLNSGARSAGGGCSKSSGAARVLNRDYENRNPKAQESLRKFDVFHSFRKLQAENRESALAAGAPQHRQRISDSVPAWKQQRKVRSATTSPSAWALSPGRSPSIAPAKETYVERHSAAAPKEKSGALSGVWRLFRQTKTSAAEKEAAHRFKLLYNRCLQWRFVNARAEAAEIARKDNGEKKLFRVWTRVYQLRNSIAEKRIQVQNLKQEIKILYILKLQIPYLKEWDKVERGNLEAVSKLGRSLRATSIKVPLVTGAKADVLSMYRALCLAMDVMNRIEATISKFYFQMEEVHLFLEELHKIAREEKEAMEELIDQLSVVASLEAEERCLRTIVMQARREDIPSYVPFLL</sequence>
<dbReference type="Proteomes" id="UP000825729">
    <property type="component" value="Unassembled WGS sequence"/>
</dbReference>
<feature type="region of interest" description="Disordered" evidence="2">
    <location>
        <begin position="1"/>
        <end position="53"/>
    </location>
</feature>
<evidence type="ECO:0000313" key="4">
    <source>
        <dbReference type="Proteomes" id="UP000825729"/>
    </source>
</evidence>
<feature type="compositionally biased region" description="Polar residues" evidence="2">
    <location>
        <begin position="1"/>
        <end position="38"/>
    </location>
</feature>
<dbReference type="AlphaFoldDB" id="A0AAV7EUK9"/>
<comment type="similarity">
    <text evidence="1">Belongs to the QWRF family.</text>
</comment>
<reference evidence="3 4" key="1">
    <citation type="submission" date="2021-07" db="EMBL/GenBank/DDBJ databases">
        <title>The Aristolochia fimbriata genome: insights into angiosperm evolution, floral development and chemical biosynthesis.</title>
        <authorList>
            <person name="Jiao Y."/>
        </authorList>
    </citation>
    <scope>NUCLEOTIDE SEQUENCE [LARGE SCALE GENOMIC DNA]</scope>
    <source>
        <strain evidence="3">IBCAS-2021</strain>
        <tissue evidence="3">Leaf</tissue>
    </source>
</reference>
<dbReference type="PANTHER" id="PTHR31807:SF27">
    <property type="entry name" value="QWRF MOTIF-CONTAINING PROTEIN 7"/>
    <property type="match status" value="1"/>
</dbReference>
<proteinExistence type="inferred from homology"/>
<dbReference type="GO" id="GO:0005737">
    <property type="term" value="C:cytoplasm"/>
    <property type="evidence" value="ECO:0007669"/>
    <property type="project" value="TreeGrafter"/>
</dbReference>
<protein>
    <recommendedName>
        <fullName evidence="5">QWRF motif-containing protein 7</fullName>
    </recommendedName>
</protein>
<dbReference type="InterPro" id="IPR007573">
    <property type="entry name" value="QWRF"/>
</dbReference>
<evidence type="ECO:0008006" key="5">
    <source>
        <dbReference type="Google" id="ProtNLM"/>
    </source>
</evidence>
<organism evidence="3 4">
    <name type="scientific">Aristolochia fimbriata</name>
    <name type="common">White veined hardy Dutchman's pipe vine</name>
    <dbReference type="NCBI Taxonomy" id="158543"/>
    <lineage>
        <taxon>Eukaryota</taxon>
        <taxon>Viridiplantae</taxon>
        <taxon>Streptophyta</taxon>
        <taxon>Embryophyta</taxon>
        <taxon>Tracheophyta</taxon>
        <taxon>Spermatophyta</taxon>
        <taxon>Magnoliopsida</taxon>
        <taxon>Magnoliidae</taxon>
        <taxon>Piperales</taxon>
        <taxon>Aristolochiaceae</taxon>
        <taxon>Aristolochia</taxon>
    </lineage>
</organism>
<dbReference type="GO" id="GO:0008017">
    <property type="term" value="F:microtubule binding"/>
    <property type="evidence" value="ECO:0007669"/>
    <property type="project" value="TreeGrafter"/>
</dbReference>
<keyword evidence="4" id="KW-1185">Reference proteome</keyword>
<evidence type="ECO:0000313" key="3">
    <source>
        <dbReference type="EMBL" id="KAG9452324.1"/>
    </source>
</evidence>
<name>A0AAV7EUK9_ARIFI</name>
<accession>A0AAV7EUK9</accession>
<evidence type="ECO:0000256" key="1">
    <source>
        <dbReference type="ARBA" id="ARBA00010016"/>
    </source>
</evidence>
<dbReference type="Pfam" id="PF04484">
    <property type="entry name" value="QWRF"/>
    <property type="match status" value="1"/>
</dbReference>
<comment type="caution">
    <text evidence="3">The sequence shown here is derived from an EMBL/GenBank/DDBJ whole genome shotgun (WGS) entry which is preliminary data.</text>
</comment>
<evidence type="ECO:0000256" key="2">
    <source>
        <dbReference type="SAM" id="MobiDB-lite"/>
    </source>
</evidence>
<dbReference type="EMBL" id="JAINDJ010000003">
    <property type="protein sequence ID" value="KAG9452324.1"/>
    <property type="molecule type" value="Genomic_DNA"/>
</dbReference>
<dbReference type="GO" id="GO:0005880">
    <property type="term" value="C:nuclear microtubule"/>
    <property type="evidence" value="ECO:0007669"/>
    <property type="project" value="TreeGrafter"/>
</dbReference>
<dbReference type="PANTHER" id="PTHR31807">
    <property type="entry name" value="AUGMIN FAMILY MEMBER"/>
    <property type="match status" value="1"/>
</dbReference>
<dbReference type="GO" id="GO:0051225">
    <property type="term" value="P:spindle assembly"/>
    <property type="evidence" value="ECO:0007669"/>
    <property type="project" value="TreeGrafter"/>
</dbReference>
<gene>
    <name evidence="3" type="ORF">H6P81_005228</name>
</gene>